<organism evidence="1 2">
    <name type="scientific">Kingdonia uniflora</name>
    <dbReference type="NCBI Taxonomy" id="39325"/>
    <lineage>
        <taxon>Eukaryota</taxon>
        <taxon>Viridiplantae</taxon>
        <taxon>Streptophyta</taxon>
        <taxon>Embryophyta</taxon>
        <taxon>Tracheophyta</taxon>
        <taxon>Spermatophyta</taxon>
        <taxon>Magnoliopsida</taxon>
        <taxon>Ranunculales</taxon>
        <taxon>Circaeasteraceae</taxon>
        <taxon>Kingdonia</taxon>
    </lineage>
</organism>
<evidence type="ECO:0000313" key="1">
    <source>
        <dbReference type="EMBL" id="KAF6134550.1"/>
    </source>
</evidence>
<protein>
    <submittedName>
        <fullName evidence="1">Uncharacterized protein</fullName>
    </submittedName>
</protein>
<dbReference type="AlphaFoldDB" id="A0A7J7KW16"/>
<comment type="caution">
    <text evidence="1">The sequence shown here is derived from an EMBL/GenBank/DDBJ whole genome shotgun (WGS) entry which is preliminary data.</text>
</comment>
<proteinExistence type="predicted"/>
<accession>A0A7J7KW16</accession>
<keyword evidence="2" id="KW-1185">Reference proteome</keyword>
<evidence type="ECO:0000313" key="2">
    <source>
        <dbReference type="Proteomes" id="UP000541444"/>
    </source>
</evidence>
<gene>
    <name evidence="1" type="ORF">GIB67_022290</name>
</gene>
<dbReference type="EMBL" id="JACGCM010002835">
    <property type="protein sequence ID" value="KAF6134550.1"/>
    <property type="molecule type" value="Genomic_DNA"/>
</dbReference>
<feature type="non-terminal residue" evidence="1">
    <location>
        <position position="1"/>
    </location>
</feature>
<sequence length="95" mass="10722">MQNSTGLLQVSLHTNSSLMIIWLSLPKHNIYGAKTLFRTPESLDSSNIQIPSIGFNRLNAYSGRARLPNHMMKALEVEVLEAITTYSSLYSRRAR</sequence>
<dbReference type="Proteomes" id="UP000541444">
    <property type="component" value="Unassembled WGS sequence"/>
</dbReference>
<reference evidence="1 2" key="1">
    <citation type="journal article" date="2020" name="IScience">
        <title>Genome Sequencing of the Endangered Kingdonia uniflora (Circaeasteraceae, Ranunculales) Reveals Potential Mechanisms of Evolutionary Specialization.</title>
        <authorList>
            <person name="Sun Y."/>
            <person name="Deng T."/>
            <person name="Zhang A."/>
            <person name="Moore M.J."/>
            <person name="Landis J.B."/>
            <person name="Lin N."/>
            <person name="Zhang H."/>
            <person name="Zhang X."/>
            <person name="Huang J."/>
            <person name="Zhang X."/>
            <person name="Sun H."/>
            <person name="Wang H."/>
        </authorList>
    </citation>
    <scope>NUCLEOTIDE SEQUENCE [LARGE SCALE GENOMIC DNA]</scope>
    <source>
        <strain evidence="1">TB1705</strain>
        <tissue evidence="1">Leaf</tissue>
    </source>
</reference>
<name>A0A7J7KW16_9MAGN</name>